<evidence type="ECO:0000313" key="2">
    <source>
        <dbReference type="EMBL" id="VEL32795.1"/>
    </source>
</evidence>
<evidence type="ECO:0000256" key="1">
    <source>
        <dbReference type="SAM" id="MobiDB-lite"/>
    </source>
</evidence>
<gene>
    <name evidence="2" type="ORF">PXEA_LOCUS26235</name>
</gene>
<keyword evidence="3" id="KW-1185">Reference proteome</keyword>
<accession>A0A3S5CSG1</accession>
<reference evidence="2" key="1">
    <citation type="submission" date="2018-11" db="EMBL/GenBank/DDBJ databases">
        <authorList>
            <consortium name="Pathogen Informatics"/>
        </authorList>
    </citation>
    <scope>NUCLEOTIDE SEQUENCE</scope>
</reference>
<protein>
    <submittedName>
        <fullName evidence="2">Uncharacterized protein</fullName>
    </submittedName>
</protein>
<evidence type="ECO:0000313" key="3">
    <source>
        <dbReference type="Proteomes" id="UP000784294"/>
    </source>
</evidence>
<dbReference type="EMBL" id="CAAALY010244685">
    <property type="protein sequence ID" value="VEL32795.1"/>
    <property type="molecule type" value="Genomic_DNA"/>
</dbReference>
<feature type="region of interest" description="Disordered" evidence="1">
    <location>
        <begin position="60"/>
        <end position="82"/>
    </location>
</feature>
<dbReference type="Proteomes" id="UP000784294">
    <property type="component" value="Unassembled WGS sequence"/>
</dbReference>
<sequence length="82" mass="8783">MISMSVNPAWLHLSGVQSGHICCLAVRVPQSRLFCLEVLSTSDPARPEDSSCLARLASEPQSSSFVEHSYSPHGGNILSSRG</sequence>
<name>A0A3S5CSG1_9PLAT</name>
<organism evidence="2 3">
    <name type="scientific">Protopolystoma xenopodis</name>
    <dbReference type="NCBI Taxonomy" id="117903"/>
    <lineage>
        <taxon>Eukaryota</taxon>
        <taxon>Metazoa</taxon>
        <taxon>Spiralia</taxon>
        <taxon>Lophotrochozoa</taxon>
        <taxon>Platyhelminthes</taxon>
        <taxon>Monogenea</taxon>
        <taxon>Polyopisthocotylea</taxon>
        <taxon>Polystomatidea</taxon>
        <taxon>Polystomatidae</taxon>
        <taxon>Protopolystoma</taxon>
    </lineage>
</organism>
<comment type="caution">
    <text evidence="2">The sequence shown here is derived from an EMBL/GenBank/DDBJ whole genome shotgun (WGS) entry which is preliminary data.</text>
</comment>
<proteinExistence type="predicted"/>
<dbReference type="AlphaFoldDB" id="A0A3S5CSG1"/>